<dbReference type="PROSITE" id="PS50013">
    <property type="entry name" value="CHROMO_2"/>
    <property type="match status" value="1"/>
</dbReference>
<feature type="compositionally biased region" description="Polar residues" evidence="2">
    <location>
        <begin position="330"/>
        <end position="354"/>
    </location>
</feature>
<comment type="subunit">
    <text evidence="1">Component of the NuA4 histone acetyltransferase complex.</text>
</comment>
<feature type="compositionally biased region" description="Low complexity" evidence="2">
    <location>
        <begin position="269"/>
        <end position="280"/>
    </location>
</feature>
<feature type="compositionally biased region" description="Polar residues" evidence="2">
    <location>
        <begin position="121"/>
        <end position="134"/>
    </location>
</feature>
<dbReference type="GO" id="GO:0006338">
    <property type="term" value="P:chromatin remodeling"/>
    <property type="evidence" value="ECO:0007669"/>
    <property type="project" value="UniProtKB-ARBA"/>
</dbReference>
<dbReference type="InterPro" id="IPR000953">
    <property type="entry name" value="Chromo/chromo_shadow_dom"/>
</dbReference>
<feature type="compositionally biased region" description="Basic residues" evidence="2">
    <location>
        <begin position="18"/>
        <end position="36"/>
    </location>
</feature>
<sequence length="435" mass="47939">MILAPFQTQKSRPFVFYKHPKPKPTLRRKPLQKPRHKDVCLDPDKNSSTRPALTSNRAGDISLASAGQNICQLEEFGSGCGDIGCTGGLTSLEVQEVERFLSDCFSEEVLREGSAGPSPFKDSSQYDLPQNERQSGGLEYSLTRRASRGSKKSAGQSAPVKGSSQNNSSTQKHDHSGDAGLLTSDHHDTDVERSENRVSGPPRREVSAIPSTPLTPPTPPTEPSIVEMGQPTQEACDDSLLEAIAPQSQRLVPKMADKQGKRVGVLTPSSGSGSNGSGSDTETDDDDNDDSASVTKQTRKRERSPPAKRHSQSSNTVSKQCTRHAEHSVDQNPPSCSQPLANCSPRSKTPSAAQYSGHDTERFYNDDSSDSSSSRHHRTKKRQKLVNRSSKQQKRIRHVALEDDEYEVEKILNARVYSENLQYRIKWRGYKVDRK</sequence>
<evidence type="ECO:0000256" key="2">
    <source>
        <dbReference type="SAM" id="MobiDB-lite"/>
    </source>
</evidence>
<name>A0A6G1IHJ5_9PLEO</name>
<gene>
    <name evidence="4" type="ORF">K458DRAFT_158540</name>
</gene>
<evidence type="ECO:0000259" key="3">
    <source>
        <dbReference type="PROSITE" id="PS50013"/>
    </source>
</evidence>
<dbReference type="EMBL" id="MU005621">
    <property type="protein sequence ID" value="KAF2677510.1"/>
    <property type="molecule type" value="Genomic_DNA"/>
</dbReference>
<evidence type="ECO:0000313" key="4">
    <source>
        <dbReference type="EMBL" id="KAF2677510.1"/>
    </source>
</evidence>
<feature type="compositionally biased region" description="Basic residues" evidence="2">
    <location>
        <begin position="374"/>
        <end position="394"/>
    </location>
</feature>
<dbReference type="SUPFAM" id="SSF54160">
    <property type="entry name" value="Chromo domain-like"/>
    <property type="match status" value="1"/>
</dbReference>
<feature type="compositionally biased region" description="Basic residues" evidence="2">
    <location>
        <begin position="297"/>
        <end position="311"/>
    </location>
</feature>
<feature type="compositionally biased region" description="Basic and acidic residues" evidence="2">
    <location>
        <begin position="37"/>
        <end position="47"/>
    </location>
</feature>
<accession>A0A6G1IHJ5</accession>
<dbReference type="OrthoDB" id="3694450at2759"/>
<keyword evidence="5" id="KW-1185">Reference proteome</keyword>
<reference evidence="4" key="1">
    <citation type="journal article" date="2020" name="Stud. Mycol.">
        <title>101 Dothideomycetes genomes: a test case for predicting lifestyles and emergence of pathogens.</title>
        <authorList>
            <person name="Haridas S."/>
            <person name="Albert R."/>
            <person name="Binder M."/>
            <person name="Bloem J."/>
            <person name="Labutti K."/>
            <person name="Salamov A."/>
            <person name="Andreopoulos B."/>
            <person name="Baker S."/>
            <person name="Barry K."/>
            <person name="Bills G."/>
            <person name="Bluhm B."/>
            <person name="Cannon C."/>
            <person name="Castanera R."/>
            <person name="Culley D."/>
            <person name="Daum C."/>
            <person name="Ezra D."/>
            <person name="Gonzalez J."/>
            <person name="Henrissat B."/>
            <person name="Kuo A."/>
            <person name="Liang C."/>
            <person name="Lipzen A."/>
            <person name="Lutzoni F."/>
            <person name="Magnuson J."/>
            <person name="Mondo S."/>
            <person name="Nolan M."/>
            <person name="Ohm R."/>
            <person name="Pangilinan J."/>
            <person name="Park H.-J."/>
            <person name="Ramirez L."/>
            <person name="Alfaro M."/>
            <person name="Sun H."/>
            <person name="Tritt A."/>
            <person name="Yoshinaga Y."/>
            <person name="Zwiers L.-H."/>
            <person name="Turgeon B."/>
            <person name="Goodwin S."/>
            <person name="Spatafora J."/>
            <person name="Crous P."/>
            <person name="Grigoriev I."/>
        </authorList>
    </citation>
    <scope>NUCLEOTIDE SEQUENCE</scope>
    <source>
        <strain evidence="4">CBS 122367</strain>
    </source>
</reference>
<dbReference type="CDD" id="cd00024">
    <property type="entry name" value="CD_CSD"/>
    <property type="match status" value="1"/>
</dbReference>
<dbReference type="AlphaFoldDB" id="A0A6G1IHJ5"/>
<organism evidence="4 5">
    <name type="scientific">Lentithecium fluviatile CBS 122367</name>
    <dbReference type="NCBI Taxonomy" id="1168545"/>
    <lineage>
        <taxon>Eukaryota</taxon>
        <taxon>Fungi</taxon>
        <taxon>Dikarya</taxon>
        <taxon>Ascomycota</taxon>
        <taxon>Pezizomycotina</taxon>
        <taxon>Dothideomycetes</taxon>
        <taxon>Pleosporomycetidae</taxon>
        <taxon>Pleosporales</taxon>
        <taxon>Massarineae</taxon>
        <taxon>Lentitheciaceae</taxon>
        <taxon>Lentithecium</taxon>
    </lineage>
</organism>
<feature type="compositionally biased region" description="Pro residues" evidence="2">
    <location>
        <begin position="213"/>
        <end position="222"/>
    </location>
</feature>
<feature type="region of interest" description="Disordered" evidence="2">
    <location>
        <begin position="17"/>
        <end position="56"/>
    </location>
</feature>
<feature type="region of interest" description="Disordered" evidence="2">
    <location>
        <begin position="111"/>
        <end position="394"/>
    </location>
</feature>
<dbReference type="Proteomes" id="UP000799291">
    <property type="component" value="Unassembled WGS sequence"/>
</dbReference>
<dbReference type="Gene3D" id="2.40.50.40">
    <property type="match status" value="1"/>
</dbReference>
<dbReference type="InterPro" id="IPR016197">
    <property type="entry name" value="Chromo-like_dom_sf"/>
</dbReference>
<evidence type="ECO:0000256" key="1">
    <source>
        <dbReference type="ARBA" id="ARBA00011353"/>
    </source>
</evidence>
<proteinExistence type="predicted"/>
<feature type="compositionally biased region" description="Basic and acidic residues" evidence="2">
    <location>
        <begin position="184"/>
        <end position="206"/>
    </location>
</feature>
<feature type="compositionally biased region" description="Acidic residues" evidence="2">
    <location>
        <begin position="281"/>
        <end position="290"/>
    </location>
</feature>
<evidence type="ECO:0000313" key="5">
    <source>
        <dbReference type="Proteomes" id="UP000799291"/>
    </source>
</evidence>
<feature type="domain" description="Chromo" evidence="3">
    <location>
        <begin position="406"/>
        <end position="435"/>
    </location>
</feature>
<protein>
    <recommendedName>
        <fullName evidence="3">Chromo domain-containing protein</fullName>
    </recommendedName>
</protein>